<protein>
    <recommendedName>
        <fullName evidence="1">NAD(P)-binding domain-containing protein</fullName>
    </recommendedName>
</protein>
<feature type="non-terminal residue" evidence="2">
    <location>
        <position position="1"/>
    </location>
</feature>
<dbReference type="InterPro" id="IPR016040">
    <property type="entry name" value="NAD(P)-bd_dom"/>
</dbReference>
<dbReference type="Gene3D" id="3.40.50.720">
    <property type="entry name" value="NAD(P)-binding Rossmann-like Domain"/>
    <property type="match status" value="1"/>
</dbReference>
<name>X1A851_9ZZZZ</name>
<dbReference type="Gene3D" id="3.90.25.10">
    <property type="entry name" value="UDP-galactose 4-epimerase, domain 1"/>
    <property type="match status" value="1"/>
</dbReference>
<accession>X1A851</accession>
<feature type="domain" description="NAD(P)-binding" evidence="1">
    <location>
        <begin position="3"/>
        <end position="198"/>
    </location>
</feature>
<dbReference type="InterPro" id="IPR036291">
    <property type="entry name" value="NAD(P)-bd_dom_sf"/>
</dbReference>
<dbReference type="SUPFAM" id="SSF51735">
    <property type="entry name" value="NAD(P)-binding Rossmann-fold domains"/>
    <property type="match status" value="1"/>
</dbReference>
<dbReference type="PANTHER" id="PTHR43000">
    <property type="entry name" value="DTDP-D-GLUCOSE 4,6-DEHYDRATASE-RELATED"/>
    <property type="match status" value="1"/>
</dbReference>
<dbReference type="AlphaFoldDB" id="X1A851"/>
<reference evidence="2" key="1">
    <citation type="journal article" date="2014" name="Front. Microbiol.">
        <title>High frequency of phylogenetically diverse reductive dehalogenase-homologous genes in deep subseafloor sedimentary metagenomes.</title>
        <authorList>
            <person name="Kawai M."/>
            <person name="Futagami T."/>
            <person name="Toyoda A."/>
            <person name="Takaki Y."/>
            <person name="Nishi S."/>
            <person name="Hori S."/>
            <person name="Arai W."/>
            <person name="Tsubouchi T."/>
            <person name="Morono Y."/>
            <person name="Uchiyama I."/>
            <person name="Ito T."/>
            <person name="Fujiyama A."/>
            <person name="Inagaki F."/>
            <person name="Takami H."/>
        </authorList>
    </citation>
    <scope>NUCLEOTIDE SEQUENCE</scope>
    <source>
        <strain evidence="2">Expedition CK06-06</strain>
    </source>
</reference>
<evidence type="ECO:0000313" key="2">
    <source>
        <dbReference type="EMBL" id="GAG77874.1"/>
    </source>
</evidence>
<proteinExistence type="predicted"/>
<sequence>KMMLYASSSEVYGTAQYVPMDEKHPFNPQSPYAAGKAGADRLCSAYHHIYKIPVVILRQFNTYGPNQSHKGYSAVVPKFCSQVLNGSSPTIYGDGTQTKDFHYVDDLLNAYSLILERFEELDLFGTAINFGTGVETSINELARMILEAASVYSHIQTKEPIHLLPRPGEVMRFAADITLTKKKLGFEPKVGLKEGLSKYIDWFVGGEC</sequence>
<dbReference type="Pfam" id="PF16363">
    <property type="entry name" value="GDP_Man_Dehyd"/>
    <property type="match status" value="1"/>
</dbReference>
<dbReference type="EMBL" id="BART01012183">
    <property type="protein sequence ID" value="GAG77874.1"/>
    <property type="molecule type" value="Genomic_DNA"/>
</dbReference>
<gene>
    <name evidence="2" type="ORF">S01H4_25563</name>
</gene>
<comment type="caution">
    <text evidence="2">The sequence shown here is derived from an EMBL/GenBank/DDBJ whole genome shotgun (WGS) entry which is preliminary data.</text>
</comment>
<organism evidence="2">
    <name type="scientific">marine sediment metagenome</name>
    <dbReference type="NCBI Taxonomy" id="412755"/>
    <lineage>
        <taxon>unclassified sequences</taxon>
        <taxon>metagenomes</taxon>
        <taxon>ecological metagenomes</taxon>
    </lineage>
</organism>
<evidence type="ECO:0000259" key="1">
    <source>
        <dbReference type="Pfam" id="PF16363"/>
    </source>
</evidence>